<dbReference type="Pfam" id="PF26421">
    <property type="entry name" value="Avidin_like"/>
    <property type="match status" value="1"/>
</dbReference>
<reference evidence="1 2" key="1">
    <citation type="submission" date="2015-11" db="EMBL/GenBank/DDBJ databases">
        <title>Bacillus caseinolyticus sp nov.</title>
        <authorList>
            <person name="Dastager S.G."/>
            <person name="Mawlankar R."/>
        </authorList>
    </citation>
    <scope>NUCLEOTIDE SEQUENCE [LARGE SCALE GENOMIC DNA]</scope>
    <source>
        <strain evidence="1 2">SGD-V-76</strain>
    </source>
</reference>
<protein>
    <submittedName>
        <fullName evidence="1">N-acetylglutamate synthase</fullName>
    </submittedName>
</protein>
<evidence type="ECO:0000313" key="2">
    <source>
        <dbReference type="Proteomes" id="UP000053681"/>
    </source>
</evidence>
<comment type="caution">
    <text evidence="1">The sequence shown here is derived from an EMBL/GenBank/DDBJ whole genome shotgun (WGS) entry which is preliminary data.</text>
</comment>
<dbReference type="RefSeq" id="WP_174521180.1">
    <property type="nucleotide sequence ID" value="NZ_KQ758729.1"/>
</dbReference>
<dbReference type="Proteomes" id="UP000053681">
    <property type="component" value="Unassembled WGS sequence"/>
</dbReference>
<gene>
    <name evidence="1" type="ORF">AS180_20455</name>
</gene>
<keyword evidence="2" id="KW-1185">Reference proteome</keyword>
<sequence>MICFRNRVFRSVQNTDNGEVSSHTTFRYEQEGRIIHATYEGGDVLYGTLVGTIDEKSCLTFRYQHVNIAYEIRGGTCFSTPEVLPDGRIRLHEEWQWLDIDQTKGRSITEEVVHK</sequence>
<organism evidence="1 2">
    <name type="scientific">Priestia veravalensis</name>
    <dbReference type="NCBI Taxonomy" id="1414648"/>
    <lineage>
        <taxon>Bacteria</taxon>
        <taxon>Bacillati</taxon>
        <taxon>Bacillota</taxon>
        <taxon>Bacilli</taxon>
        <taxon>Bacillales</taxon>
        <taxon>Bacillaceae</taxon>
        <taxon>Priestia</taxon>
    </lineage>
</organism>
<proteinExistence type="predicted"/>
<name>A0A0V8JGA8_9BACI</name>
<dbReference type="AlphaFoldDB" id="A0A0V8JGA8"/>
<dbReference type="EMBL" id="LNQP01000115">
    <property type="protein sequence ID" value="KSU86115.1"/>
    <property type="molecule type" value="Genomic_DNA"/>
</dbReference>
<dbReference type="InterPro" id="IPR058595">
    <property type="entry name" value="Avidin-like"/>
</dbReference>
<accession>A0A0V8JGA8</accession>
<evidence type="ECO:0000313" key="1">
    <source>
        <dbReference type="EMBL" id="KSU86115.1"/>
    </source>
</evidence>